<dbReference type="EMBL" id="CP116346">
    <property type="protein sequence ID" value="WIT13244.1"/>
    <property type="molecule type" value="Genomic_DNA"/>
</dbReference>
<reference evidence="2" key="1">
    <citation type="submission" date="2023-01" db="EMBL/GenBank/DDBJ databases">
        <title>Whole genome sequence of Paucibacter sp. S2-9 isolated from pond sediment.</title>
        <authorList>
            <person name="Jung J.Y."/>
        </authorList>
    </citation>
    <scope>NUCLEOTIDE SEQUENCE</scope>
    <source>
        <strain evidence="2">S2-9</strain>
    </source>
</reference>
<dbReference type="Pfam" id="PF00107">
    <property type="entry name" value="ADH_zinc_N"/>
    <property type="match status" value="1"/>
</dbReference>
<dbReference type="Gene3D" id="3.40.50.720">
    <property type="entry name" value="NAD(P)-binding Rossmann-like Domain"/>
    <property type="match status" value="1"/>
</dbReference>
<dbReference type="PANTHER" id="PTHR45033:SF2">
    <property type="entry name" value="ZINC-TYPE ALCOHOL DEHYDROGENASE-LIKE PROTEIN C1773.06C"/>
    <property type="match status" value="1"/>
</dbReference>
<feature type="domain" description="Enoyl reductase (ER)" evidence="1">
    <location>
        <begin position="15"/>
        <end position="339"/>
    </location>
</feature>
<dbReference type="InterPro" id="IPR011032">
    <property type="entry name" value="GroES-like_sf"/>
</dbReference>
<dbReference type="InterPro" id="IPR013154">
    <property type="entry name" value="ADH-like_N"/>
</dbReference>
<dbReference type="AlphaFoldDB" id="A0AA95NIN5"/>
<organism evidence="2 3">
    <name type="scientific">Paucibacter sediminis</name>
    <dbReference type="NCBI Taxonomy" id="3019553"/>
    <lineage>
        <taxon>Bacteria</taxon>
        <taxon>Pseudomonadati</taxon>
        <taxon>Pseudomonadota</taxon>
        <taxon>Betaproteobacteria</taxon>
        <taxon>Burkholderiales</taxon>
        <taxon>Sphaerotilaceae</taxon>
        <taxon>Roseateles</taxon>
    </lineage>
</organism>
<dbReference type="SUPFAM" id="SSF50129">
    <property type="entry name" value="GroES-like"/>
    <property type="match status" value="1"/>
</dbReference>
<evidence type="ECO:0000259" key="1">
    <source>
        <dbReference type="SMART" id="SM00829"/>
    </source>
</evidence>
<dbReference type="PANTHER" id="PTHR45033">
    <property type="match status" value="1"/>
</dbReference>
<dbReference type="InterPro" id="IPR052711">
    <property type="entry name" value="Zinc_ADH-like"/>
</dbReference>
<proteinExistence type="predicted"/>
<dbReference type="SUPFAM" id="SSF51735">
    <property type="entry name" value="NAD(P)-binding Rossmann-fold domains"/>
    <property type="match status" value="1"/>
</dbReference>
<dbReference type="Pfam" id="PF08240">
    <property type="entry name" value="ADH_N"/>
    <property type="match status" value="1"/>
</dbReference>
<dbReference type="InterPro" id="IPR013149">
    <property type="entry name" value="ADH-like_C"/>
</dbReference>
<dbReference type="CDD" id="cd08276">
    <property type="entry name" value="MDR7"/>
    <property type="match status" value="1"/>
</dbReference>
<dbReference type="RefSeq" id="WP_285234354.1">
    <property type="nucleotide sequence ID" value="NZ_CP116346.1"/>
</dbReference>
<protein>
    <submittedName>
        <fullName evidence="2">NAD(P)-dependent alcohol dehydrogenase</fullName>
    </submittedName>
</protein>
<dbReference type="InterPro" id="IPR020843">
    <property type="entry name" value="ER"/>
</dbReference>
<dbReference type="SMART" id="SM00829">
    <property type="entry name" value="PKS_ER"/>
    <property type="match status" value="1"/>
</dbReference>
<name>A0AA95NIN5_9BURK</name>
<dbReference type="GO" id="GO:0016491">
    <property type="term" value="F:oxidoreductase activity"/>
    <property type="evidence" value="ECO:0007669"/>
    <property type="project" value="InterPro"/>
</dbReference>
<gene>
    <name evidence="2" type="ORF">PFX98_06430</name>
</gene>
<evidence type="ECO:0000313" key="2">
    <source>
        <dbReference type="EMBL" id="WIT13244.1"/>
    </source>
</evidence>
<evidence type="ECO:0000313" key="3">
    <source>
        <dbReference type="Proteomes" id="UP001177769"/>
    </source>
</evidence>
<dbReference type="InterPro" id="IPR036291">
    <property type="entry name" value="NAD(P)-bd_dom_sf"/>
</dbReference>
<dbReference type="Gene3D" id="3.90.180.10">
    <property type="entry name" value="Medium-chain alcohol dehydrogenases, catalytic domain"/>
    <property type="match status" value="1"/>
</dbReference>
<dbReference type="KEGG" id="pais:PFX98_06430"/>
<sequence length="350" mass="36035">MPSTFRRYQLQRGQGLAGLQLCELDDTALPPLQPDQVRLGMRAAALNYRDLMIASAGMPGEPAISPLSDGAGVVLEVGSTVQGWRPGDAVIANFYPQWIDGPLTEAKQQGALGNRGPGMLAESVVLPASALLAMPSTLSFAEAATLPCAGLVAWNALFVAGGARPGDTVLLLGTGGVSIWALQLAKAAGLRVLITSSSDAKLALARSLGADAGCNYLNTPDWAAWARAQTGGRGVDLVLETAGRATLGRSLAALRREGTLALVGGTSGWGGELDADAMIDGALRIVGVLVGSRAMAEDLVRFVEHSGLRPLIARRYAFEDAAQAYADLATAGQVGKLVIEIAPALTGTSP</sequence>
<keyword evidence="3" id="KW-1185">Reference proteome</keyword>
<accession>A0AA95NIN5</accession>
<dbReference type="Proteomes" id="UP001177769">
    <property type="component" value="Chromosome"/>
</dbReference>